<keyword evidence="2" id="KW-1185">Reference proteome</keyword>
<proteinExistence type="predicted"/>
<evidence type="ECO:0000313" key="2">
    <source>
        <dbReference type="Proteomes" id="UP001298753"/>
    </source>
</evidence>
<name>A0AAW4W0E4_9FIRM</name>
<dbReference type="GeneID" id="98660031"/>
<evidence type="ECO:0000313" key="1">
    <source>
        <dbReference type="EMBL" id="MCC2176391.1"/>
    </source>
</evidence>
<reference evidence="1 2" key="1">
    <citation type="submission" date="2021-10" db="EMBL/GenBank/DDBJ databases">
        <title>Anaerobic single-cell dispensing facilitates the cultivation of human gut bacteria.</title>
        <authorList>
            <person name="Afrizal A."/>
        </authorList>
    </citation>
    <scope>NUCLEOTIDE SEQUENCE [LARGE SCALE GENOMIC DNA]</scope>
    <source>
        <strain evidence="1 2">CLA-AA-H270</strain>
    </source>
</reference>
<gene>
    <name evidence="1" type="ORF">LKD22_04480</name>
</gene>
<accession>A0AAW4W0E4</accession>
<dbReference type="RefSeq" id="WP_227600357.1">
    <property type="nucleotide sequence ID" value="NZ_JAJEPX010000009.1"/>
</dbReference>
<organism evidence="1 2">
    <name type="scientific">Agathobaculum butyriciproducens</name>
    <dbReference type="NCBI Taxonomy" id="1628085"/>
    <lineage>
        <taxon>Bacteria</taxon>
        <taxon>Bacillati</taxon>
        <taxon>Bacillota</taxon>
        <taxon>Clostridia</taxon>
        <taxon>Eubacteriales</taxon>
        <taxon>Butyricicoccaceae</taxon>
        <taxon>Agathobaculum</taxon>
    </lineage>
</organism>
<dbReference type="EMBL" id="JAJEPX010000009">
    <property type="protein sequence ID" value="MCC2176391.1"/>
    <property type="molecule type" value="Genomic_DNA"/>
</dbReference>
<protein>
    <submittedName>
        <fullName evidence="1">Uncharacterized protein</fullName>
    </submittedName>
</protein>
<dbReference type="AlphaFoldDB" id="A0AAW4W0E4"/>
<dbReference type="Proteomes" id="UP001298753">
    <property type="component" value="Unassembled WGS sequence"/>
</dbReference>
<sequence>MKRIKAACICQTLHFQMKEDLEHSIAVRLVREEVEHYKQALERNRTRHKIVDEAEQEDGSVVIRIIKQYNRSLVGDYLD</sequence>
<comment type="caution">
    <text evidence="1">The sequence shown here is derived from an EMBL/GenBank/DDBJ whole genome shotgun (WGS) entry which is preliminary data.</text>
</comment>